<proteinExistence type="predicted"/>
<organism evidence="1 2">
    <name type="scientific">Coemansia aciculifera</name>
    <dbReference type="NCBI Taxonomy" id="417176"/>
    <lineage>
        <taxon>Eukaryota</taxon>
        <taxon>Fungi</taxon>
        <taxon>Fungi incertae sedis</taxon>
        <taxon>Zoopagomycota</taxon>
        <taxon>Kickxellomycotina</taxon>
        <taxon>Kickxellomycetes</taxon>
        <taxon>Kickxellales</taxon>
        <taxon>Kickxellaceae</taxon>
        <taxon>Coemansia</taxon>
    </lineage>
</organism>
<sequence length="100" mass="11373">MQHRREYGDAQTRCPDTMREAEALFEIDSSLELRDDTQGSRELRSDVDYKELQLLQNCDWAKRIALSVSGDDSDASLAKLDHALELDPNCVVARCGRARM</sequence>
<keyword evidence="2" id="KW-1185">Reference proteome</keyword>
<dbReference type="EMBL" id="JANBVB010001806">
    <property type="protein sequence ID" value="KAJ2889497.1"/>
    <property type="molecule type" value="Genomic_DNA"/>
</dbReference>
<comment type="caution">
    <text evidence="1">The sequence shown here is derived from an EMBL/GenBank/DDBJ whole genome shotgun (WGS) entry which is preliminary data.</text>
</comment>
<name>A0ACC1LXQ0_9FUNG</name>
<reference evidence="1" key="1">
    <citation type="submission" date="2022-07" db="EMBL/GenBank/DDBJ databases">
        <title>Phylogenomic reconstructions and comparative analyses of Kickxellomycotina fungi.</title>
        <authorList>
            <person name="Reynolds N.K."/>
            <person name="Stajich J.E."/>
            <person name="Barry K."/>
            <person name="Grigoriev I.V."/>
            <person name="Crous P."/>
            <person name="Smith M.E."/>
        </authorList>
    </citation>
    <scope>NUCLEOTIDE SEQUENCE</scope>
    <source>
        <strain evidence="1">CBS 190363</strain>
    </source>
</reference>
<gene>
    <name evidence="1" type="ORF">IWW38_004671</name>
</gene>
<protein>
    <submittedName>
        <fullName evidence="1">Uncharacterized protein</fullName>
    </submittedName>
</protein>
<evidence type="ECO:0000313" key="1">
    <source>
        <dbReference type="EMBL" id="KAJ2889497.1"/>
    </source>
</evidence>
<accession>A0ACC1LXQ0</accession>
<dbReference type="Proteomes" id="UP001139981">
    <property type="component" value="Unassembled WGS sequence"/>
</dbReference>
<evidence type="ECO:0000313" key="2">
    <source>
        <dbReference type="Proteomes" id="UP001139981"/>
    </source>
</evidence>